<evidence type="ECO:0000259" key="12">
    <source>
        <dbReference type="Pfam" id="PF08240"/>
    </source>
</evidence>
<dbReference type="InterPro" id="IPR013154">
    <property type="entry name" value="ADH-like_N"/>
</dbReference>
<organism evidence="13 14">
    <name type="scientific">Kitasatospora cathayae</name>
    <dbReference type="NCBI Taxonomy" id="3004092"/>
    <lineage>
        <taxon>Bacteria</taxon>
        <taxon>Bacillati</taxon>
        <taxon>Actinomycetota</taxon>
        <taxon>Actinomycetes</taxon>
        <taxon>Kitasatosporales</taxon>
        <taxon>Streptomycetaceae</taxon>
        <taxon>Kitasatospora</taxon>
    </lineage>
</organism>
<evidence type="ECO:0000256" key="2">
    <source>
        <dbReference type="ARBA" id="ARBA00022630"/>
    </source>
</evidence>
<comment type="catalytic activity">
    <reaction evidence="9">
        <text>2-deoxy-scyllo-inosamine + NAD(+) = 3-amino-2,3-dideoxy-scyllo-inosose + NADH + H(+)</text>
        <dbReference type="Rhea" id="RHEA:33883"/>
        <dbReference type="ChEBI" id="CHEBI:15378"/>
        <dbReference type="ChEBI" id="CHEBI:57540"/>
        <dbReference type="ChEBI" id="CHEBI:57945"/>
        <dbReference type="ChEBI" id="CHEBI:65002"/>
        <dbReference type="ChEBI" id="CHEBI:65003"/>
        <dbReference type="EC" id="1.1.1.329"/>
    </reaction>
</comment>
<dbReference type="EC" id="1.1.1.329" evidence="7"/>
<dbReference type="SUPFAM" id="SSF51735">
    <property type="entry name" value="NAD(P)-binding Rossmann-fold domains"/>
    <property type="match status" value="1"/>
</dbReference>
<dbReference type="SUPFAM" id="SSF50129">
    <property type="entry name" value="GroES-like"/>
    <property type="match status" value="1"/>
</dbReference>
<dbReference type="Gene3D" id="3.40.50.720">
    <property type="entry name" value="NAD(P)-binding Rossmann-like Domain"/>
    <property type="match status" value="1"/>
</dbReference>
<comment type="pathway">
    <text evidence="5">Metabolic intermediate biosynthesis; 2-deoxystreptamine biosynthesis; 2-deoxystreptamine from D-glucose 6-phosphate: step 3/4.</text>
</comment>
<dbReference type="Proteomes" id="UP001212821">
    <property type="component" value="Chromosome"/>
</dbReference>
<name>A0ABY7QEE7_9ACTN</name>
<evidence type="ECO:0000256" key="10">
    <source>
        <dbReference type="ARBA" id="ARBA00049085"/>
    </source>
</evidence>
<evidence type="ECO:0000256" key="4">
    <source>
        <dbReference type="ARBA" id="ARBA00037678"/>
    </source>
</evidence>
<protein>
    <recommendedName>
        <fullName evidence="8">2-deoxy-scyllo-inosamine dehydrogenase</fullName>
        <ecNumber evidence="7">1.1.1.329</ecNumber>
    </recommendedName>
</protein>
<evidence type="ECO:0000256" key="1">
    <source>
        <dbReference type="ARBA" id="ARBA00001947"/>
    </source>
</evidence>
<comment type="cofactor">
    <cofactor evidence="1">
        <name>Zn(2+)</name>
        <dbReference type="ChEBI" id="CHEBI:29105"/>
    </cofactor>
</comment>
<comment type="function">
    <text evidence="4">Catalyzes the oxidation of 2-deoxy-scyllo-inosamine (DOIA) with NAD(+) or NADP(+), forming 3-amino-2,3-dideoxy-scyllo-inosose (amino-DOI).</text>
</comment>
<dbReference type="InterPro" id="IPR036291">
    <property type="entry name" value="NAD(P)-bd_dom_sf"/>
</dbReference>
<evidence type="ECO:0000256" key="6">
    <source>
        <dbReference type="ARBA" id="ARBA00038004"/>
    </source>
</evidence>
<dbReference type="InterPro" id="IPR011032">
    <property type="entry name" value="GroES-like_sf"/>
</dbReference>
<gene>
    <name evidence="13" type="ORF">O1G21_36165</name>
</gene>
<dbReference type="RefSeq" id="WP_270149769.1">
    <property type="nucleotide sequence ID" value="NZ_CP115450.1"/>
</dbReference>
<proteinExistence type="inferred from homology"/>
<evidence type="ECO:0000259" key="11">
    <source>
        <dbReference type="Pfam" id="PF00890"/>
    </source>
</evidence>
<reference evidence="14" key="1">
    <citation type="submission" date="2022-12" db="EMBL/GenBank/DDBJ databases">
        <authorList>
            <person name="Mo P."/>
        </authorList>
    </citation>
    <scope>NUCLEOTIDE SEQUENCE [LARGE SCALE GENOMIC DNA]</scope>
    <source>
        <strain evidence="14">HUAS 3-15</strain>
    </source>
</reference>
<evidence type="ECO:0000256" key="5">
    <source>
        <dbReference type="ARBA" id="ARBA00037908"/>
    </source>
</evidence>
<evidence type="ECO:0000256" key="9">
    <source>
        <dbReference type="ARBA" id="ARBA00048685"/>
    </source>
</evidence>
<dbReference type="InterPro" id="IPR003953">
    <property type="entry name" value="FAD-dep_OxRdtase_2_FAD-bd"/>
</dbReference>
<feature type="domain" description="FAD-dependent oxidoreductase 2 FAD-binding" evidence="11">
    <location>
        <begin position="162"/>
        <end position="248"/>
    </location>
</feature>
<keyword evidence="3" id="KW-0560">Oxidoreductase</keyword>
<comment type="similarity">
    <text evidence="6">Belongs to the zinc-containing alcohol dehydrogenase family. DOIA dehydrogenase subfamily.</text>
</comment>
<evidence type="ECO:0000313" key="14">
    <source>
        <dbReference type="Proteomes" id="UP001212821"/>
    </source>
</evidence>
<dbReference type="EMBL" id="CP115450">
    <property type="protein sequence ID" value="WBP90769.1"/>
    <property type="molecule type" value="Genomic_DNA"/>
</dbReference>
<feature type="domain" description="Alcohol dehydrogenase-like N-terminal" evidence="12">
    <location>
        <begin position="31"/>
        <end position="114"/>
    </location>
</feature>
<keyword evidence="2" id="KW-0285">Flavoprotein</keyword>
<evidence type="ECO:0000256" key="3">
    <source>
        <dbReference type="ARBA" id="ARBA00023002"/>
    </source>
</evidence>
<dbReference type="Pfam" id="PF00890">
    <property type="entry name" value="FAD_binding_2"/>
    <property type="match status" value="1"/>
</dbReference>
<dbReference type="PANTHER" id="PTHR43401:SF2">
    <property type="entry name" value="L-THREONINE 3-DEHYDROGENASE"/>
    <property type="match status" value="1"/>
</dbReference>
<dbReference type="InterPro" id="IPR050129">
    <property type="entry name" value="Zn_alcohol_dh"/>
</dbReference>
<accession>A0ABY7QEE7</accession>
<dbReference type="PANTHER" id="PTHR43401">
    <property type="entry name" value="L-THREONINE 3-DEHYDROGENASE"/>
    <property type="match status" value="1"/>
</dbReference>
<dbReference type="Gene3D" id="3.90.180.10">
    <property type="entry name" value="Medium-chain alcohol dehydrogenases, catalytic domain"/>
    <property type="match status" value="2"/>
</dbReference>
<evidence type="ECO:0000313" key="13">
    <source>
        <dbReference type="EMBL" id="WBP90769.1"/>
    </source>
</evidence>
<sequence length="362" mass="39674">MPNLPATYLTTTLRDGVVSLGTHPFPHDALGADTVLIKPDHLGICRADAKEILGSRDIPEDRGPLFGHELVGTVAFAGTRTGFHEGELVTLNPNITPTRTTGFAEYVFVHGTGAQLDQAVVRVPEADIRDDIWMPEPFACIVHALRKLLELTDLADLRGRRVAVIGAGCAGLTFALYARHLGASVAVFNRGEPRRAFAREQGLLADDENHPLTEAGAERHQGRFDVVIVAPTVATTELLETAADLAADGAVLLVYGGTRKGDTFPAGQADIDTIRRRELIQRVDHRGRRIAVAGAYGCHREDYEEGFRLRARYPDAFPLEKLTSRRIDLDDFPRLVMDLATERQDFPGKVIVNLRPTTPDRP</sequence>
<keyword evidence="14" id="KW-1185">Reference proteome</keyword>
<evidence type="ECO:0000256" key="8">
    <source>
        <dbReference type="ARBA" id="ARBA00039387"/>
    </source>
</evidence>
<dbReference type="CDD" id="cd05188">
    <property type="entry name" value="MDR"/>
    <property type="match status" value="1"/>
</dbReference>
<comment type="catalytic activity">
    <reaction evidence="10">
        <text>2-deoxy-scyllo-inosamine + NADP(+) = 3-amino-2,3-dideoxy-scyllo-inosose + NADPH + H(+)</text>
        <dbReference type="Rhea" id="RHEA:33879"/>
        <dbReference type="ChEBI" id="CHEBI:15378"/>
        <dbReference type="ChEBI" id="CHEBI:57783"/>
        <dbReference type="ChEBI" id="CHEBI:58349"/>
        <dbReference type="ChEBI" id="CHEBI:65002"/>
        <dbReference type="ChEBI" id="CHEBI:65003"/>
        <dbReference type="EC" id="1.1.1.329"/>
    </reaction>
</comment>
<dbReference type="Pfam" id="PF08240">
    <property type="entry name" value="ADH_N"/>
    <property type="match status" value="1"/>
</dbReference>
<evidence type="ECO:0000256" key="7">
    <source>
        <dbReference type="ARBA" id="ARBA00039102"/>
    </source>
</evidence>